<accession>A0A095UH37</accession>
<dbReference type="InterPro" id="IPR025370">
    <property type="entry name" value="SgrR_HTH_N"/>
</dbReference>
<feature type="domain" description="Solute-binding protein family 5" evidence="2">
    <location>
        <begin position="165"/>
        <end position="304"/>
    </location>
</feature>
<organism evidence="4 5">
    <name type="scientific">Tatumella morbirosei</name>
    <dbReference type="NCBI Taxonomy" id="642227"/>
    <lineage>
        <taxon>Bacteria</taxon>
        <taxon>Pseudomonadati</taxon>
        <taxon>Pseudomonadota</taxon>
        <taxon>Gammaproteobacteria</taxon>
        <taxon>Enterobacterales</taxon>
        <taxon>Erwiniaceae</taxon>
        <taxon>Tatumella</taxon>
    </lineage>
</organism>
<dbReference type="CDD" id="cd08507">
    <property type="entry name" value="PBP2_SgrR_like"/>
    <property type="match status" value="1"/>
</dbReference>
<evidence type="ECO:0000313" key="4">
    <source>
        <dbReference type="EMBL" id="KGD73758.1"/>
    </source>
</evidence>
<dbReference type="GO" id="GO:1904680">
    <property type="term" value="F:peptide transmembrane transporter activity"/>
    <property type="evidence" value="ECO:0007669"/>
    <property type="project" value="TreeGrafter"/>
</dbReference>
<proteinExistence type="predicted"/>
<dbReference type="PANTHER" id="PTHR30290:SF72">
    <property type="entry name" value="HTH-TYPE TRANSCRIPTIONAL REGULATOR SGRR"/>
    <property type="match status" value="1"/>
</dbReference>
<keyword evidence="1" id="KW-0238">DNA-binding</keyword>
<dbReference type="InterPro" id="IPR039424">
    <property type="entry name" value="SBP_5"/>
</dbReference>
<gene>
    <name evidence="4" type="ORF">HA49_10980</name>
</gene>
<dbReference type="Pfam" id="PF00496">
    <property type="entry name" value="SBP_bac_5"/>
    <property type="match status" value="1"/>
</dbReference>
<dbReference type="eggNOG" id="COG4533">
    <property type="taxonomic scope" value="Bacteria"/>
</dbReference>
<dbReference type="Proteomes" id="UP000029577">
    <property type="component" value="Unassembled WGS sequence"/>
</dbReference>
<sequence length="593" mass="67290">MSETRLEQHYRRLLKLFPSRQATLTLGSLADQLCCSKRHMRGLLLRMQDAGWLEWQPSAGRGHHSRLTLRSSEQQLLLSKAEQLLDGGDIGSAVQLLDHEQPLVASLLRKKLGYNVRQDHQSLRIPYYRTMPNLFPGTPLRRSEAHLVKQIFSGLTRVDPQTGSVQPDLAHFWSQQDELHWSFHLRPAVRFHDGKELNSQDVVASLTRSAALPLFSHIRRVTAPGNLTVRIELSQPDPQLPLLLSDIAALVLPSDYADRRNFASQPVGTGPYLVAENDQWHLRMQAFDDYFGYRGLLDEIEVIVWPLSGNIGEASADGPPVTSPATTPAAWLSSSLSDIEYTSGMAAGLSGTPADVSGEMFLEKGGYFLLCDSRSPYWQHMTHRRWIREQLNPYVLIQRFIAPIRPFWVPAGSLLPDWLHTMDEGPAKPPPRLSQPASEAIVTLAYHRQHPEFTMLACEMQYILQQQNITLRLLELDYEQWARGEAEADLWLGTVNFAVPESWNVGAWLLGMPLLKHSVSGGDMQQFSAWQQGWRDQSLSGKQLAREVLRNGWLQPLFHHWMRLKSPGQAQGIHLNNLGWFDFTRAWMVPPEQ</sequence>
<dbReference type="GO" id="GO:0015833">
    <property type="term" value="P:peptide transport"/>
    <property type="evidence" value="ECO:0007669"/>
    <property type="project" value="TreeGrafter"/>
</dbReference>
<reference evidence="4" key="1">
    <citation type="submission" date="2014-12" db="EMBL/GenBank/DDBJ databases">
        <title>The draft genome of the Tatumella morbirosei type strain, LMG23360T isolated from pineapple rot.</title>
        <authorList>
            <person name="Smits T.H."/>
            <person name="Palmer M."/>
            <person name="Venter S.N."/>
            <person name="Duffy B."/>
            <person name="Steenkamp E.T."/>
            <person name="Chan W.Y."/>
            <person name="Coutinho T.A."/>
            <person name="Coetzee M.P."/>
            <person name="De Maayer P."/>
        </authorList>
    </citation>
    <scope>NUCLEOTIDE SEQUENCE [LARGE SCALE GENOMIC DNA]</scope>
    <source>
        <strain evidence="4">LMG 23360</strain>
    </source>
</reference>
<evidence type="ECO:0000313" key="5">
    <source>
        <dbReference type="Proteomes" id="UP000029577"/>
    </source>
</evidence>
<dbReference type="EMBL" id="JPKR02000002">
    <property type="protein sequence ID" value="KGD73758.1"/>
    <property type="molecule type" value="Genomic_DNA"/>
</dbReference>
<keyword evidence="5" id="KW-1185">Reference proteome</keyword>
<dbReference type="RefSeq" id="WP_038020277.1">
    <property type="nucleotide sequence ID" value="NZ_JPKR02000002.1"/>
</dbReference>
<dbReference type="GO" id="GO:0003677">
    <property type="term" value="F:DNA binding"/>
    <property type="evidence" value="ECO:0007669"/>
    <property type="project" value="UniProtKB-KW"/>
</dbReference>
<dbReference type="STRING" id="642227.HA49_10980"/>
<comment type="caution">
    <text evidence="4">The sequence shown here is derived from an EMBL/GenBank/DDBJ whole genome shotgun (WGS) entry which is preliminary data.</text>
</comment>
<dbReference type="Gene3D" id="3.40.190.10">
    <property type="entry name" value="Periplasmic binding protein-like II"/>
    <property type="match status" value="1"/>
</dbReference>
<dbReference type="InterPro" id="IPR000914">
    <property type="entry name" value="SBP_5_dom"/>
</dbReference>
<dbReference type="SUPFAM" id="SSF53850">
    <property type="entry name" value="Periplasmic binding protein-like II"/>
    <property type="match status" value="1"/>
</dbReference>
<evidence type="ECO:0000256" key="1">
    <source>
        <dbReference type="ARBA" id="ARBA00023125"/>
    </source>
</evidence>
<evidence type="ECO:0000259" key="3">
    <source>
        <dbReference type="Pfam" id="PF12793"/>
    </source>
</evidence>
<protein>
    <submittedName>
        <fullName evidence="4">Peptide ABC transporter substrate-binding protein</fullName>
    </submittedName>
</protein>
<feature type="domain" description="Transcriptional regulator SgrR N-terminal HTH" evidence="3">
    <location>
        <begin position="5"/>
        <end position="119"/>
    </location>
</feature>
<evidence type="ECO:0000259" key="2">
    <source>
        <dbReference type="Pfam" id="PF00496"/>
    </source>
</evidence>
<dbReference type="Pfam" id="PF12793">
    <property type="entry name" value="SgrR_N"/>
    <property type="match status" value="1"/>
</dbReference>
<dbReference type="AlphaFoldDB" id="A0A095UH37"/>
<name>A0A095UH37_9GAMM</name>
<dbReference type="OrthoDB" id="5894719at2"/>
<dbReference type="PANTHER" id="PTHR30290">
    <property type="entry name" value="PERIPLASMIC BINDING COMPONENT OF ABC TRANSPORTER"/>
    <property type="match status" value="1"/>
</dbReference>